<accession>A0ACB0KBK9</accession>
<reference evidence="1" key="1">
    <citation type="submission" date="2023-10" db="EMBL/GenBank/DDBJ databases">
        <authorList>
            <person name="Rodriguez Cubillos JULIANA M."/>
            <person name="De Vega J."/>
        </authorList>
    </citation>
    <scope>NUCLEOTIDE SEQUENCE</scope>
</reference>
<evidence type="ECO:0000313" key="1">
    <source>
        <dbReference type="EMBL" id="CAJ2653489.1"/>
    </source>
</evidence>
<name>A0ACB0KBK9_TRIPR</name>
<evidence type="ECO:0000313" key="2">
    <source>
        <dbReference type="Proteomes" id="UP001177021"/>
    </source>
</evidence>
<keyword evidence="2" id="KW-1185">Reference proteome</keyword>
<dbReference type="Proteomes" id="UP001177021">
    <property type="component" value="Unassembled WGS sequence"/>
</dbReference>
<dbReference type="EMBL" id="CASHSV030000206">
    <property type="protein sequence ID" value="CAJ2653489.1"/>
    <property type="molecule type" value="Genomic_DNA"/>
</dbReference>
<proteinExistence type="predicted"/>
<comment type="caution">
    <text evidence="1">The sequence shown here is derived from an EMBL/GenBank/DDBJ whole genome shotgun (WGS) entry which is preliminary data.</text>
</comment>
<sequence>MTMISFVNDIPYTSSSFVISFILLEFNLSCARHARFHFQLLDCRNELWSERYRVCSIAANFRVKSLGSKALEVPKKMLV</sequence>
<protein>
    <submittedName>
        <fullName evidence="1">Uncharacterized protein</fullName>
    </submittedName>
</protein>
<organism evidence="1 2">
    <name type="scientific">Trifolium pratense</name>
    <name type="common">Red clover</name>
    <dbReference type="NCBI Taxonomy" id="57577"/>
    <lineage>
        <taxon>Eukaryota</taxon>
        <taxon>Viridiplantae</taxon>
        <taxon>Streptophyta</taxon>
        <taxon>Embryophyta</taxon>
        <taxon>Tracheophyta</taxon>
        <taxon>Spermatophyta</taxon>
        <taxon>Magnoliopsida</taxon>
        <taxon>eudicotyledons</taxon>
        <taxon>Gunneridae</taxon>
        <taxon>Pentapetalae</taxon>
        <taxon>rosids</taxon>
        <taxon>fabids</taxon>
        <taxon>Fabales</taxon>
        <taxon>Fabaceae</taxon>
        <taxon>Papilionoideae</taxon>
        <taxon>50 kb inversion clade</taxon>
        <taxon>NPAAA clade</taxon>
        <taxon>Hologalegina</taxon>
        <taxon>IRL clade</taxon>
        <taxon>Trifolieae</taxon>
        <taxon>Trifolium</taxon>
    </lineage>
</organism>
<gene>
    <name evidence="1" type="ORF">MILVUS5_LOCUS20832</name>
</gene>